<protein>
    <submittedName>
        <fullName evidence="1">Putative polygalacturonase-like</fullName>
    </submittedName>
</protein>
<feature type="non-terminal residue" evidence="1">
    <location>
        <position position="30"/>
    </location>
</feature>
<evidence type="ECO:0000313" key="1">
    <source>
        <dbReference type="EMBL" id="MCI87704.1"/>
    </source>
</evidence>
<keyword evidence="2" id="KW-1185">Reference proteome</keyword>
<organism evidence="1 2">
    <name type="scientific">Trifolium medium</name>
    <dbReference type="NCBI Taxonomy" id="97028"/>
    <lineage>
        <taxon>Eukaryota</taxon>
        <taxon>Viridiplantae</taxon>
        <taxon>Streptophyta</taxon>
        <taxon>Embryophyta</taxon>
        <taxon>Tracheophyta</taxon>
        <taxon>Spermatophyta</taxon>
        <taxon>Magnoliopsida</taxon>
        <taxon>eudicotyledons</taxon>
        <taxon>Gunneridae</taxon>
        <taxon>Pentapetalae</taxon>
        <taxon>rosids</taxon>
        <taxon>fabids</taxon>
        <taxon>Fabales</taxon>
        <taxon>Fabaceae</taxon>
        <taxon>Papilionoideae</taxon>
        <taxon>50 kb inversion clade</taxon>
        <taxon>NPAAA clade</taxon>
        <taxon>Hologalegina</taxon>
        <taxon>IRL clade</taxon>
        <taxon>Trifolieae</taxon>
        <taxon>Trifolium</taxon>
    </lineage>
</organism>
<name>A0A392VH27_9FABA</name>
<dbReference type="EMBL" id="LXQA011173228">
    <property type="protein sequence ID" value="MCI87704.1"/>
    <property type="molecule type" value="Genomic_DNA"/>
</dbReference>
<dbReference type="SUPFAM" id="SSF51126">
    <property type="entry name" value="Pectin lyase-like"/>
    <property type="match status" value="1"/>
</dbReference>
<accession>A0A392VH27</accession>
<dbReference type="Proteomes" id="UP000265520">
    <property type="component" value="Unassembled WGS sequence"/>
</dbReference>
<reference evidence="1 2" key="1">
    <citation type="journal article" date="2018" name="Front. Plant Sci.">
        <title>Red Clover (Trifolium pratense) and Zigzag Clover (T. medium) - A Picture of Genomic Similarities and Differences.</title>
        <authorList>
            <person name="Dluhosova J."/>
            <person name="Istvanek J."/>
            <person name="Nedelnik J."/>
            <person name="Repkova J."/>
        </authorList>
    </citation>
    <scope>NUCLEOTIDE SEQUENCE [LARGE SCALE GENOMIC DNA]</scope>
    <source>
        <strain evidence="2">cv. 10/8</strain>
        <tissue evidence="1">Leaf</tissue>
    </source>
</reference>
<dbReference type="InterPro" id="IPR011050">
    <property type="entry name" value="Pectin_lyase_fold/virulence"/>
</dbReference>
<evidence type="ECO:0000313" key="2">
    <source>
        <dbReference type="Proteomes" id="UP000265520"/>
    </source>
</evidence>
<comment type="caution">
    <text evidence="1">The sequence shown here is derived from an EMBL/GenBank/DDBJ whole genome shotgun (WGS) entry which is preliminary data.</text>
</comment>
<sequence>MSGGVQDVRVEDLTAINTESAVRIKSAVGR</sequence>
<proteinExistence type="predicted"/>
<dbReference type="AlphaFoldDB" id="A0A392VH27"/>